<dbReference type="PANTHER" id="PTHR46796">
    <property type="entry name" value="HTH-TYPE TRANSCRIPTIONAL ACTIVATOR RHAS-RELATED"/>
    <property type="match status" value="1"/>
</dbReference>
<dbReference type="InterPro" id="IPR020449">
    <property type="entry name" value="Tscrpt_reg_AraC-type_HTH"/>
</dbReference>
<dbReference type="PANTHER" id="PTHR46796:SF6">
    <property type="entry name" value="ARAC SUBFAMILY"/>
    <property type="match status" value="1"/>
</dbReference>
<dbReference type="Pfam" id="PF12833">
    <property type="entry name" value="HTH_18"/>
    <property type="match status" value="1"/>
</dbReference>
<evidence type="ECO:0000259" key="5">
    <source>
        <dbReference type="PROSITE" id="PS01124"/>
    </source>
</evidence>
<gene>
    <name evidence="6" type="ORF">H5V43_18565</name>
</gene>
<keyword evidence="1" id="KW-0805">Transcription regulation</keyword>
<dbReference type="Gene3D" id="1.10.10.60">
    <property type="entry name" value="Homeodomain-like"/>
    <property type="match status" value="1"/>
</dbReference>
<organism evidence="6 7">
    <name type="scientific">Sphingobium fuliginis (strain ATCC 27551)</name>
    <dbReference type="NCBI Taxonomy" id="336203"/>
    <lineage>
        <taxon>Bacteria</taxon>
        <taxon>Pseudomonadati</taxon>
        <taxon>Pseudomonadota</taxon>
        <taxon>Alphaproteobacteria</taxon>
        <taxon>Sphingomonadales</taxon>
        <taxon>Sphingomonadaceae</taxon>
        <taxon>Sphingobium</taxon>
    </lineage>
</organism>
<protein>
    <submittedName>
        <fullName evidence="6">Helix-turn-helix domain-containing protein</fullName>
    </submittedName>
</protein>
<dbReference type="InterPro" id="IPR018060">
    <property type="entry name" value="HTH_AraC"/>
</dbReference>
<dbReference type="Pfam" id="PF14525">
    <property type="entry name" value="AraC_binding_2"/>
    <property type="match status" value="1"/>
</dbReference>
<feature type="region of interest" description="Disordered" evidence="4">
    <location>
        <begin position="1"/>
        <end position="20"/>
    </location>
</feature>
<dbReference type="InterPro" id="IPR009057">
    <property type="entry name" value="Homeodomain-like_sf"/>
</dbReference>
<dbReference type="EMBL" id="CP060036">
    <property type="protein sequence ID" value="QOT74130.1"/>
    <property type="molecule type" value="Genomic_DNA"/>
</dbReference>
<evidence type="ECO:0000313" key="7">
    <source>
        <dbReference type="Proteomes" id="UP000593663"/>
    </source>
</evidence>
<evidence type="ECO:0000256" key="4">
    <source>
        <dbReference type="SAM" id="MobiDB-lite"/>
    </source>
</evidence>
<name>A0A7M2GMY5_SPHSA</name>
<dbReference type="GO" id="GO:0043565">
    <property type="term" value="F:sequence-specific DNA binding"/>
    <property type="evidence" value="ECO:0007669"/>
    <property type="project" value="InterPro"/>
</dbReference>
<sequence>MPSAVQGFTPPDGFRPVDDRMWTSQHLGRGMPRGNWDEMVSTHTMHEWHFERARADGGAGISRFRTIFDSRVVAFSGEGGVRCLHDRSAARRTTRRDLSIIYTAIGSGELEIAGRSVDLSPGMFTITDSALPMTLDLPSHFRQIYFIFPRSRVLSVFPFAEEFVGVPFDRSQGLLSFFIDHLASIEHHLGTFDDAHANTVLNVTLDLLAMTLSSLDADRMITPRERQLTRIKSYIEAKLGDADLDIATIAADNGINVRYLHKIFAGTGVSVSNWIRKRRLEMCRRDLDAPALARRSVTEIALRWGFNDMSHFSKAFRREFGAGPREYRYRAKL</sequence>
<proteinExistence type="predicted"/>
<dbReference type="InterPro" id="IPR050204">
    <property type="entry name" value="AraC_XylS_family_regulators"/>
</dbReference>
<evidence type="ECO:0000256" key="2">
    <source>
        <dbReference type="ARBA" id="ARBA00023125"/>
    </source>
</evidence>
<evidence type="ECO:0000256" key="1">
    <source>
        <dbReference type="ARBA" id="ARBA00023015"/>
    </source>
</evidence>
<dbReference type="GO" id="GO:0003700">
    <property type="term" value="F:DNA-binding transcription factor activity"/>
    <property type="evidence" value="ECO:0007669"/>
    <property type="project" value="InterPro"/>
</dbReference>
<evidence type="ECO:0000313" key="6">
    <source>
        <dbReference type="EMBL" id="QOT74130.1"/>
    </source>
</evidence>
<reference evidence="7" key="1">
    <citation type="submission" date="2020-08" db="EMBL/GenBank/DDBJ databases">
        <title>Complete genome sequence of Sphingobium barthaii strain KK22, a high-molecular-weight polycyclic aromatic hydrocarbon-degrading soil bacterium.</title>
        <authorList>
            <person name="Mori J.F."/>
            <person name="Kanaly R.A."/>
        </authorList>
    </citation>
    <scope>NUCLEOTIDE SEQUENCE [LARGE SCALE GENOMIC DNA]</scope>
    <source>
        <strain evidence="7">KK22</strain>
    </source>
</reference>
<dbReference type="PRINTS" id="PR00032">
    <property type="entry name" value="HTHARAC"/>
</dbReference>
<dbReference type="RefSeq" id="WP_025548436.1">
    <property type="nucleotide sequence ID" value="NZ_BATN01000022.1"/>
</dbReference>
<keyword evidence="2" id="KW-0238">DNA-binding</keyword>
<dbReference type="AlphaFoldDB" id="A0A7M2GMY5"/>
<dbReference type="Proteomes" id="UP000593663">
    <property type="component" value="Chromosome 2"/>
</dbReference>
<keyword evidence="3" id="KW-0804">Transcription</keyword>
<dbReference type="KEGG" id="sbar:H5V43_18565"/>
<dbReference type="SUPFAM" id="SSF46689">
    <property type="entry name" value="Homeodomain-like"/>
    <property type="match status" value="1"/>
</dbReference>
<feature type="domain" description="HTH araC/xylS-type" evidence="5">
    <location>
        <begin position="229"/>
        <end position="330"/>
    </location>
</feature>
<dbReference type="SMART" id="SM00342">
    <property type="entry name" value="HTH_ARAC"/>
    <property type="match status" value="1"/>
</dbReference>
<dbReference type="InterPro" id="IPR035418">
    <property type="entry name" value="AraC-bd_2"/>
</dbReference>
<accession>A0A7M2GMY5</accession>
<evidence type="ECO:0000256" key="3">
    <source>
        <dbReference type="ARBA" id="ARBA00023163"/>
    </source>
</evidence>
<dbReference type="PROSITE" id="PS01124">
    <property type="entry name" value="HTH_ARAC_FAMILY_2"/>
    <property type="match status" value="1"/>
</dbReference>